<dbReference type="KEGG" id="tvd:SG34_017595"/>
<dbReference type="Pfam" id="PF00034">
    <property type="entry name" value="Cytochrom_C"/>
    <property type="match status" value="1"/>
</dbReference>
<dbReference type="PROSITE" id="PS51007">
    <property type="entry name" value="CYTC"/>
    <property type="match status" value="1"/>
</dbReference>
<feature type="disulfide bond" description="Redox-active" evidence="7">
    <location>
        <begin position="69"/>
        <end position="73"/>
    </location>
</feature>
<evidence type="ECO:0000256" key="1">
    <source>
        <dbReference type="ARBA" id="ARBA00010996"/>
    </source>
</evidence>
<dbReference type="EMBL" id="CP059733">
    <property type="protein sequence ID" value="WDE03210.1"/>
    <property type="molecule type" value="Genomic_DNA"/>
</dbReference>
<keyword evidence="4 8" id="KW-0408">Iron</keyword>
<dbReference type="Proteomes" id="UP000032352">
    <property type="component" value="Chromosome"/>
</dbReference>
<evidence type="ECO:0000313" key="12">
    <source>
        <dbReference type="EMBL" id="WDE03210.1"/>
    </source>
</evidence>
<evidence type="ECO:0000256" key="2">
    <source>
        <dbReference type="ARBA" id="ARBA00022617"/>
    </source>
</evidence>
<dbReference type="InterPro" id="IPR003782">
    <property type="entry name" value="SCO1/SenC"/>
</dbReference>
<proteinExistence type="inferred from homology"/>
<dbReference type="PANTHER" id="PTHR36302:SF1">
    <property type="entry name" value="COPPER CHAPERONE PCU(A)C"/>
    <property type="match status" value="1"/>
</dbReference>
<evidence type="ECO:0000256" key="9">
    <source>
        <dbReference type="SAM" id="SignalP"/>
    </source>
</evidence>
<feature type="binding site" evidence="6">
    <location>
        <position position="69"/>
    </location>
    <ligand>
        <name>Cu cation</name>
        <dbReference type="ChEBI" id="CHEBI:23378"/>
    </ligand>
</feature>
<sequence length="451" mass="50749">MRVDKLTAWLRCLLLGFCLAGSVGAFASPWGANYFPNTLLTTHEGTQVRFFDDLIKDKTVVINFIYTACPDTCPLETAQLIRVQQILGKRLGKDVFFYSISIDPKTDTPEVLSAYRSRFGAKWTFLTGNEAEISELRRKLGLYIEEIQDGSFNHNVSMIIGNQRTGRWMKRSPFENPYVLADQIGNWLNDWKSAKPPADYAGAPKLRNVSSGEQLFRTRCQNCHSIGGTGRENEGQQGGKATKQELGPDLFAINQRREQDWLVNWIMAPDQMLKNKDPIAMALYRQYNRLAMPNMRLTHSEVHQILAFIRQESERLTGLAGDSAAGGQEEVKVVKITNAWVRQALPEAQVNAGYMTLINPGDRELTLVQVESDAFNRVEIHEMAMVDGLMVMYELDELSVPAYGRMALLPGGKHLMLKSPIKPLSKDDSIALTLIFKSGQQQKVFVKVAKK</sequence>
<feature type="binding site" evidence="6">
    <location>
        <position position="73"/>
    </location>
    <ligand>
        <name>Cu cation</name>
        <dbReference type="ChEBI" id="CHEBI:23378"/>
    </ligand>
</feature>
<evidence type="ECO:0000256" key="4">
    <source>
        <dbReference type="ARBA" id="ARBA00023004"/>
    </source>
</evidence>
<reference evidence="12 13" key="1">
    <citation type="journal article" date="2015" name="Genome Announc.">
        <title>Draft Genome Sequences of Marine Isolates of Thalassomonas viridans and Thalassomonas actiniarum.</title>
        <authorList>
            <person name="Olonade I."/>
            <person name="van Zyl L.J."/>
            <person name="Trindade M."/>
        </authorList>
    </citation>
    <scope>NUCLEOTIDE SEQUENCE [LARGE SCALE GENOMIC DNA]</scope>
    <source>
        <strain evidence="12 13">XOM25</strain>
    </source>
</reference>
<keyword evidence="7" id="KW-1015">Disulfide bond</keyword>
<dbReference type="InterPro" id="IPR058248">
    <property type="entry name" value="Lxx211020-like"/>
</dbReference>
<dbReference type="InterPro" id="IPR009056">
    <property type="entry name" value="Cyt_c-like_dom"/>
</dbReference>
<organism evidence="12 13">
    <name type="scientific">Thalassomonas viridans</name>
    <dbReference type="NCBI Taxonomy" id="137584"/>
    <lineage>
        <taxon>Bacteria</taxon>
        <taxon>Pseudomonadati</taxon>
        <taxon>Pseudomonadota</taxon>
        <taxon>Gammaproteobacteria</taxon>
        <taxon>Alteromonadales</taxon>
        <taxon>Colwelliaceae</taxon>
        <taxon>Thalassomonas</taxon>
    </lineage>
</organism>
<dbReference type="CDD" id="cd02968">
    <property type="entry name" value="SCO"/>
    <property type="match status" value="1"/>
</dbReference>
<dbReference type="Gene3D" id="1.10.760.10">
    <property type="entry name" value="Cytochrome c-like domain"/>
    <property type="match status" value="1"/>
</dbReference>
<dbReference type="Pfam" id="PF04314">
    <property type="entry name" value="PCuAC"/>
    <property type="match status" value="1"/>
</dbReference>
<dbReference type="Gene3D" id="3.40.30.10">
    <property type="entry name" value="Glutaredoxin"/>
    <property type="match status" value="1"/>
</dbReference>
<dbReference type="InterPro" id="IPR036249">
    <property type="entry name" value="Thioredoxin-like_sf"/>
</dbReference>
<evidence type="ECO:0000259" key="11">
    <source>
        <dbReference type="PROSITE" id="PS51352"/>
    </source>
</evidence>
<dbReference type="Gene3D" id="2.60.40.1890">
    <property type="entry name" value="PCu(A)C copper chaperone"/>
    <property type="match status" value="1"/>
</dbReference>
<keyword evidence="9" id="KW-0732">Signal</keyword>
<dbReference type="RefSeq" id="WP_053046857.1">
    <property type="nucleotide sequence ID" value="NZ_CP059733.1"/>
</dbReference>
<evidence type="ECO:0000313" key="13">
    <source>
        <dbReference type="Proteomes" id="UP000032352"/>
    </source>
</evidence>
<evidence type="ECO:0000256" key="3">
    <source>
        <dbReference type="ARBA" id="ARBA00022723"/>
    </source>
</evidence>
<dbReference type="InterPro" id="IPR013766">
    <property type="entry name" value="Thioredoxin_domain"/>
</dbReference>
<dbReference type="InterPro" id="IPR007410">
    <property type="entry name" value="LpqE-like"/>
</dbReference>
<feature type="domain" description="Cytochrome c" evidence="10">
    <location>
        <begin position="207"/>
        <end position="313"/>
    </location>
</feature>
<feature type="domain" description="Thioredoxin" evidence="11">
    <location>
        <begin position="29"/>
        <end position="193"/>
    </location>
</feature>
<name>A0AAF0C7I5_9GAMM</name>
<dbReference type="SUPFAM" id="SSF52833">
    <property type="entry name" value="Thioredoxin-like"/>
    <property type="match status" value="1"/>
</dbReference>
<evidence type="ECO:0000256" key="8">
    <source>
        <dbReference type="PROSITE-ProRule" id="PRU00433"/>
    </source>
</evidence>
<dbReference type="SUPFAM" id="SSF110087">
    <property type="entry name" value="DR1885-like metal-binding protein"/>
    <property type="match status" value="1"/>
</dbReference>
<evidence type="ECO:0000259" key="10">
    <source>
        <dbReference type="PROSITE" id="PS51007"/>
    </source>
</evidence>
<evidence type="ECO:0000256" key="5">
    <source>
        <dbReference type="ARBA" id="ARBA00023008"/>
    </source>
</evidence>
<dbReference type="GO" id="GO:0009055">
    <property type="term" value="F:electron transfer activity"/>
    <property type="evidence" value="ECO:0007669"/>
    <property type="project" value="InterPro"/>
</dbReference>
<keyword evidence="13" id="KW-1185">Reference proteome</keyword>
<feature type="signal peptide" evidence="9">
    <location>
        <begin position="1"/>
        <end position="27"/>
    </location>
</feature>
<dbReference type="InterPro" id="IPR036182">
    <property type="entry name" value="PCuAC_sf"/>
</dbReference>
<evidence type="ECO:0000256" key="7">
    <source>
        <dbReference type="PIRSR" id="PIRSR603782-2"/>
    </source>
</evidence>
<protein>
    <submittedName>
        <fullName evidence="12">Copper chaperone PCu(A)C</fullName>
    </submittedName>
</protein>
<gene>
    <name evidence="12" type="ORF">SG34_017595</name>
</gene>
<keyword evidence="2 8" id="KW-0349">Heme</keyword>
<dbReference type="GO" id="GO:0046872">
    <property type="term" value="F:metal ion binding"/>
    <property type="evidence" value="ECO:0007669"/>
    <property type="project" value="UniProtKB-KW"/>
</dbReference>
<keyword evidence="3 6" id="KW-0479">Metal-binding</keyword>
<keyword evidence="5 6" id="KW-0186">Copper</keyword>
<dbReference type="SUPFAM" id="SSF46626">
    <property type="entry name" value="Cytochrome c"/>
    <property type="match status" value="1"/>
</dbReference>
<dbReference type="PROSITE" id="PS51352">
    <property type="entry name" value="THIOREDOXIN_2"/>
    <property type="match status" value="1"/>
</dbReference>
<feature type="chain" id="PRO_5042018689" evidence="9">
    <location>
        <begin position="28"/>
        <end position="451"/>
    </location>
</feature>
<dbReference type="GO" id="GO:0020037">
    <property type="term" value="F:heme binding"/>
    <property type="evidence" value="ECO:0007669"/>
    <property type="project" value="InterPro"/>
</dbReference>
<dbReference type="AlphaFoldDB" id="A0AAF0C7I5"/>
<comment type="similarity">
    <text evidence="1">Belongs to the SCO1/2 family.</text>
</comment>
<dbReference type="InterPro" id="IPR036909">
    <property type="entry name" value="Cyt_c-like_dom_sf"/>
</dbReference>
<evidence type="ECO:0000256" key="6">
    <source>
        <dbReference type="PIRSR" id="PIRSR603782-1"/>
    </source>
</evidence>
<dbReference type="Pfam" id="PF02630">
    <property type="entry name" value="SCO1-SenC"/>
    <property type="match status" value="1"/>
</dbReference>
<reference evidence="12 13" key="2">
    <citation type="journal article" date="2022" name="Mar. Drugs">
        <title>Bioassay-Guided Fractionation Leads to the Detection of Cholic Acid Generated by the Rare Thalassomonas sp.</title>
        <authorList>
            <person name="Pheiffer F."/>
            <person name="Schneider Y.K."/>
            <person name="Hansen E.H."/>
            <person name="Andersen J.H."/>
            <person name="Isaksson J."/>
            <person name="Busche T."/>
            <person name="R C."/>
            <person name="Kalinowski J."/>
            <person name="Zyl L.V."/>
            <person name="Trindade M."/>
        </authorList>
    </citation>
    <scope>NUCLEOTIDE SEQUENCE [LARGE SCALE GENOMIC DNA]</scope>
    <source>
        <strain evidence="12 13">XOM25</strain>
    </source>
</reference>
<dbReference type="PANTHER" id="PTHR36302">
    <property type="entry name" value="BLR7088 PROTEIN"/>
    <property type="match status" value="1"/>
</dbReference>
<accession>A0AAF0C7I5</accession>